<proteinExistence type="predicted"/>
<dbReference type="Gene3D" id="2.40.160.10">
    <property type="entry name" value="Porin"/>
    <property type="match status" value="1"/>
</dbReference>
<dbReference type="InterPro" id="IPR023614">
    <property type="entry name" value="Porin_dom_sf"/>
</dbReference>
<dbReference type="GO" id="GO:0005741">
    <property type="term" value="C:mitochondrial outer membrane"/>
    <property type="evidence" value="ECO:0007669"/>
    <property type="project" value="UniProtKB-SubCell"/>
</dbReference>
<keyword evidence="2" id="KW-1134">Transmembrane beta strand</keyword>
<dbReference type="EMBL" id="CAJHNJ030000042">
    <property type="protein sequence ID" value="CAG9130748.1"/>
    <property type="molecule type" value="Genomic_DNA"/>
</dbReference>
<evidence type="ECO:0000313" key="4">
    <source>
        <dbReference type="EMBL" id="CAG9130748.1"/>
    </source>
</evidence>
<evidence type="ECO:0000256" key="2">
    <source>
        <dbReference type="ARBA" id="ARBA00022452"/>
    </source>
</evidence>
<reference evidence="4" key="1">
    <citation type="submission" date="2020-11" db="EMBL/GenBank/DDBJ databases">
        <authorList>
            <person name="Whiteford S."/>
        </authorList>
    </citation>
    <scope>NUCLEOTIDE SEQUENCE</scope>
</reference>
<keyword evidence="3" id="KW-1000">Mitochondrion outer membrane</keyword>
<comment type="subcellular location">
    <subcellularLocation>
        <location evidence="1">Mitochondrion outer membrane</location>
    </subcellularLocation>
</comment>
<accession>A0A8S4FTA6</accession>
<organism evidence="4 5">
    <name type="scientific">Plutella xylostella</name>
    <name type="common">Diamondback moth</name>
    <name type="synonym">Plutella maculipennis</name>
    <dbReference type="NCBI Taxonomy" id="51655"/>
    <lineage>
        <taxon>Eukaryota</taxon>
        <taxon>Metazoa</taxon>
        <taxon>Ecdysozoa</taxon>
        <taxon>Arthropoda</taxon>
        <taxon>Hexapoda</taxon>
        <taxon>Insecta</taxon>
        <taxon>Pterygota</taxon>
        <taxon>Neoptera</taxon>
        <taxon>Endopterygota</taxon>
        <taxon>Lepidoptera</taxon>
        <taxon>Glossata</taxon>
        <taxon>Ditrysia</taxon>
        <taxon>Yponomeutoidea</taxon>
        <taxon>Plutellidae</taxon>
        <taxon>Plutella</taxon>
    </lineage>
</organism>
<keyword evidence="2" id="KW-0812">Transmembrane</keyword>
<evidence type="ECO:0000256" key="3">
    <source>
        <dbReference type="ARBA" id="ARBA00022787"/>
    </source>
</evidence>
<keyword evidence="3" id="KW-0496">Mitochondrion</keyword>
<protein>
    <submittedName>
        <fullName evidence="4">(diamondback moth) hypothetical protein</fullName>
    </submittedName>
</protein>
<gene>
    <name evidence="4" type="ORF">PLXY2_LOCUS10045</name>
</gene>
<keyword evidence="2" id="KW-0472">Membrane</keyword>
<sequence length="322" mass="36262">MDINDETLKADINNLLTSLKNLLPKKKDIPFIKIQPRARMTRLSDVHLEAKTVFPNCFLGAKVVVLRRVMDRLKLVQEYNFGKQKDTYKSFEQLLQKEMEPKPDGKITIDLAGAITASYTERIDGGYEMRLTSKIRDIISSDTELLFERTAANSVGSIGFSLKDIDPTNMKVVTQYIHKVYPGCSLGTEISFRPLSYPIVPEYSLSARYERPSFVVSSTVAKTGFQICLYKQFAPGLGIATVVNEGHRGGPAILGFALQKQYDNGSELKIFVDSQRCGGFTLQKDVVFQEHSADDRVLRLVASTLIDRQRRVRLGFGFNLDF</sequence>
<name>A0A8S4FTA6_PLUXY</name>
<evidence type="ECO:0000313" key="5">
    <source>
        <dbReference type="Proteomes" id="UP000653454"/>
    </source>
</evidence>
<comment type="caution">
    <text evidence="4">The sequence shown here is derived from an EMBL/GenBank/DDBJ whole genome shotgun (WGS) entry which is preliminary data.</text>
</comment>
<evidence type="ECO:0000256" key="1">
    <source>
        <dbReference type="ARBA" id="ARBA00004294"/>
    </source>
</evidence>
<dbReference type="GO" id="GO:0055085">
    <property type="term" value="P:transmembrane transport"/>
    <property type="evidence" value="ECO:0007669"/>
    <property type="project" value="InterPro"/>
</dbReference>
<dbReference type="Pfam" id="PF01459">
    <property type="entry name" value="Porin_3"/>
    <property type="match status" value="1"/>
</dbReference>
<dbReference type="InterPro" id="IPR027246">
    <property type="entry name" value="Porin_Euk/Tom40"/>
</dbReference>
<keyword evidence="5" id="KW-1185">Reference proteome</keyword>
<dbReference type="Proteomes" id="UP000653454">
    <property type="component" value="Unassembled WGS sequence"/>
</dbReference>
<dbReference type="AlphaFoldDB" id="A0A8S4FTA6"/>